<comment type="similarity">
    <text evidence="11">Belongs to the SEDS family. FtsW subfamily.</text>
</comment>
<feature type="transmembrane region" description="Helical" evidence="16">
    <location>
        <begin position="147"/>
        <end position="166"/>
    </location>
</feature>
<feature type="transmembrane region" description="Helical" evidence="16">
    <location>
        <begin position="21"/>
        <end position="40"/>
    </location>
</feature>
<keyword evidence="8 16" id="KW-0472">Membrane</keyword>
<keyword evidence="4 16" id="KW-0812">Transmembrane</keyword>
<dbReference type="EMBL" id="JAGMWN010000005">
    <property type="protein sequence ID" value="MBP5857731.1"/>
    <property type="molecule type" value="Genomic_DNA"/>
</dbReference>
<evidence type="ECO:0000256" key="12">
    <source>
        <dbReference type="ARBA" id="ARBA00041185"/>
    </source>
</evidence>
<comment type="caution">
    <text evidence="17">The sequence shown here is derived from an EMBL/GenBank/DDBJ whole genome shotgun (WGS) entry which is preliminary data.</text>
</comment>
<dbReference type="InterPro" id="IPR001182">
    <property type="entry name" value="FtsW/RodA"/>
</dbReference>
<keyword evidence="7 16" id="KW-1133">Transmembrane helix</keyword>
<evidence type="ECO:0000256" key="3">
    <source>
        <dbReference type="ARBA" id="ARBA00022679"/>
    </source>
</evidence>
<evidence type="ECO:0000256" key="4">
    <source>
        <dbReference type="ARBA" id="ARBA00022692"/>
    </source>
</evidence>
<accession>A0A8J7V1E9</accession>
<comment type="catalytic activity">
    <reaction evidence="15">
        <text>[GlcNAc-(1-&gt;4)-Mur2Ac(oyl-L-Ala-gamma-D-Glu-L-Lys-D-Ala-D-Ala)](n)-di-trans,octa-cis-undecaprenyl diphosphate + beta-D-GlcNAc-(1-&gt;4)-Mur2Ac(oyl-L-Ala-gamma-D-Glu-L-Lys-D-Ala-D-Ala)-di-trans,octa-cis-undecaprenyl diphosphate = [GlcNAc-(1-&gt;4)-Mur2Ac(oyl-L-Ala-gamma-D-Glu-L-Lys-D-Ala-D-Ala)](n+1)-di-trans,octa-cis-undecaprenyl diphosphate + di-trans,octa-cis-undecaprenyl diphosphate + H(+)</text>
        <dbReference type="Rhea" id="RHEA:23708"/>
        <dbReference type="Rhea" id="RHEA-COMP:9602"/>
        <dbReference type="Rhea" id="RHEA-COMP:9603"/>
        <dbReference type="ChEBI" id="CHEBI:15378"/>
        <dbReference type="ChEBI" id="CHEBI:58405"/>
        <dbReference type="ChEBI" id="CHEBI:60033"/>
        <dbReference type="ChEBI" id="CHEBI:78435"/>
        <dbReference type="EC" id="2.4.99.28"/>
    </reaction>
</comment>
<keyword evidence="6" id="KW-0573">Peptidoglycan synthesis</keyword>
<dbReference type="AlphaFoldDB" id="A0A8J7V1E9"/>
<evidence type="ECO:0000256" key="9">
    <source>
        <dbReference type="ARBA" id="ARBA00032370"/>
    </source>
</evidence>
<evidence type="ECO:0000256" key="8">
    <source>
        <dbReference type="ARBA" id="ARBA00023136"/>
    </source>
</evidence>
<organism evidence="17 18">
    <name type="scientific">Marivibrio halodurans</name>
    <dbReference type="NCBI Taxonomy" id="2039722"/>
    <lineage>
        <taxon>Bacteria</taxon>
        <taxon>Pseudomonadati</taxon>
        <taxon>Pseudomonadota</taxon>
        <taxon>Alphaproteobacteria</taxon>
        <taxon>Rhodospirillales</taxon>
        <taxon>Rhodospirillaceae</taxon>
        <taxon>Marivibrio</taxon>
    </lineage>
</organism>
<dbReference type="GO" id="GO:0005886">
    <property type="term" value="C:plasma membrane"/>
    <property type="evidence" value="ECO:0007669"/>
    <property type="project" value="TreeGrafter"/>
</dbReference>
<dbReference type="EC" id="2.4.99.28" evidence="14"/>
<evidence type="ECO:0000256" key="14">
    <source>
        <dbReference type="ARBA" id="ARBA00044770"/>
    </source>
</evidence>
<evidence type="ECO:0000256" key="6">
    <source>
        <dbReference type="ARBA" id="ARBA00022984"/>
    </source>
</evidence>
<keyword evidence="5" id="KW-0133">Cell shape</keyword>
<feature type="transmembrane region" description="Helical" evidence="16">
    <location>
        <begin position="178"/>
        <end position="211"/>
    </location>
</feature>
<keyword evidence="2" id="KW-0328">Glycosyltransferase</keyword>
<dbReference type="PANTHER" id="PTHR30474">
    <property type="entry name" value="CELL CYCLE PROTEIN"/>
    <property type="match status" value="1"/>
</dbReference>
<proteinExistence type="inferred from homology"/>
<dbReference type="GO" id="GO:0032153">
    <property type="term" value="C:cell division site"/>
    <property type="evidence" value="ECO:0007669"/>
    <property type="project" value="TreeGrafter"/>
</dbReference>
<evidence type="ECO:0000256" key="5">
    <source>
        <dbReference type="ARBA" id="ARBA00022960"/>
    </source>
</evidence>
<dbReference type="PANTHER" id="PTHR30474:SF2">
    <property type="entry name" value="PEPTIDOGLYCAN GLYCOSYLTRANSFERASE FTSW-RELATED"/>
    <property type="match status" value="1"/>
</dbReference>
<evidence type="ECO:0000256" key="7">
    <source>
        <dbReference type="ARBA" id="ARBA00022989"/>
    </source>
</evidence>
<evidence type="ECO:0000313" key="18">
    <source>
        <dbReference type="Proteomes" id="UP000672602"/>
    </source>
</evidence>
<dbReference type="GO" id="GO:0009252">
    <property type="term" value="P:peptidoglycan biosynthetic process"/>
    <property type="evidence" value="ECO:0007669"/>
    <property type="project" value="UniProtKB-KW"/>
</dbReference>
<dbReference type="GO" id="GO:0008955">
    <property type="term" value="F:peptidoglycan glycosyltransferase activity"/>
    <property type="evidence" value="ECO:0007669"/>
    <property type="project" value="UniProtKB-EC"/>
</dbReference>
<evidence type="ECO:0000256" key="10">
    <source>
        <dbReference type="ARBA" id="ARBA00033270"/>
    </source>
</evidence>
<keyword evidence="17" id="KW-0132">Cell division</keyword>
<reference evidence="17" key="1">
    <citation type="submission" date="2021-04" db="EMBL/GenBank/DDBJ databases">
        <authorList>
            <person name="Zhang D.-C."/>
        </authorList>
    </citation>
    <scope>NUCLEOTIDE SEQUENCE</scope>
    <source>
        <strain evidence="17">CGMCC 1.15697</strain>
    </source>
</reference>
<feature type="transmembrane region" description="Helical" evidence="16">
    <location>
        <begin position="304"/>
        <end position="323"/>
    </location>
</feature>
<evidence type="ECO:0000256" key="11">
    <source>
        <dbReference type="ARBA" id="ARBA00038053"/>
    </source>
</evidence>
<evidence type="ECO:0000256" key="15">
    <source>
        <dbReference type="ARBA" id="ARBA00049902"/>
    </source>
</evidence>
<dbReference type="Proteomes" id="UP000672602">
    <property type="component" value="Unassembled WGS sequence"/>
</dbReference>
<evidence type="ECO:0000313" key="17">
    <source>
        <dbReference type="EMBL" id="MBP5857731.1"/>
    </source>
</evidence>
<keyword evidence="17" id="KW-0131">Cell cycle</keyword>
<keyword evidence="3" id="KW-0808">Transferase</keyword>
<dbReference type="GO" id="GO:0008360">
    <property type="term" value="P:regulation of cell shape"/>
    <property type="evidence" value="ECO:0007669"/>
    <property type="project" value="UniProtKB-KW"/>
</dbReference>
<evidence type="ECO:0000256" key="13">
    <source>
        <dbReference type="ARBA" id="ARBA00041418"/>
    </source>
</evidence>
<evidence type="ECO:0000256" key="16">
    <source>
        <dbReference type="SAM" id="Phobius"/>
    </source>
</evidence>
<evidence type="ECO:0000256" key="1">
    <source>
        <dbReference type="ARBA" id="ARBA00004141"/>
    </source>
</evidence>
<feature type="transmembrane region" description="Helical" evidence="16">
    <location>
        <begin position="343"/>
        <end position="362"/>
    </location>
</feature>
<evidence type="ECO:0000256" key="2">
    <source>
        <dbReference type="ARBA" id="ARBA00022676"/>
    </source>
</evidence>
<comment type="subcellular location">
    <subcellularLocation>
        <location evidence="1">Membrane</location>
        <topology evidence="1">Multi-pass membrane protein</topology>
    </subcellularLocation>
</comment>
<feature type="transmembrane region" description="Helical" evidence="16">
    <location>
        <begin position="266"/>
        <end position="292"/>
    </location>
</feature>
<gene>
    <name evidence="17" type="ORF">KAJ83_11990</name>
</gene>
<name>A0A8J7V1E9_9PROT</name>
<dbReference type="GO" id="GO:0051301">
    <property type="term" value="P:cell division"/>
    <property type="evidence" value="ECO:0007669"/>
    <property type="project" value="UniProtKB-KW"/>
</dbReference>
<feature type="transmembrane region" description="Helical" evidence="16">
    <location>
        <begin position="60"/>
        <end position="78"/>
    </location>
</feature>
<dbReference type="Pfam" id="PF01098">
    <property type="entry name" value="FTSW_RODA_SPOVE"/>
    <property type="match status" value="1"/>
</dbReference>
<sequence>MAIARNDTSVLGRWWWTVDRWTLAALVALAAVGMILTVTASPPVAERIGADPFYFARKQGVLLLPALAIMLTVSLADLRLVRRVAVAMLGGSLLLLAGTLLFGAEIKGATRWVSIAGFTVQPSEFVKPAFAVVGAWMFSAQRLGEEIPGFVIATGLYALVLTLLLLQPDVGQAAVLSAIWFTQFFLAGLPMAAVIAMAGLGAAGMVAAYFAFPHVQSRIDRFLDPGLGDSYQIDRAMEAFSAGGVFGRGPGQGTVKTVLPDGHADFIFAVAGEEFGLIACLVIVAIFAFVVLRGFARVLHDNDLFVVLAATGLLMQFGLQALINMASTLSLIPTKGMTLPFISYGGSSLIALAVGMGMLLALTRKRPGVMG</sequence>
<feature type="transmembrane region" description="Helical" evidence="16">
    <location>
        <begin position="85"/>
        <end position="104"/>
    </location>
</feature>
<dbReference type="RefSeq" id="WP_210682313.1">
    <property type="nucleotide sequence ID" value="NZ_JAGMWN010000005.1"/>
</dbReference>
<protein>
    <recommendedName>
        <fullName evidence="12">Probable peptidoglycan glycosyltransferase FtsW</fullName>
        <ecNumber evidence="14">2.4.99.28</ecNumber>
    </recommendedName>
    <alternativeName>
        <fullName evidence="13">Cell division protein FtsW</fullName>
    </alternativeName>
    <alternativeName>
        <fullName evidence="10">Cell wall polymerase</fullName>
    </alternativeName>
    <alternativeName>
        <fullName evidence="9">Peptidoglycan polymerase</fullName>
    </alternativeName>
</protein>
<dbReference type="GO" id="GO:0015648">
    <property type="term" value="F:lipid-linked peptidoglycan transporter activity"/>
    <property type="evidence" value="ECO:0007669"/>
    <property type="project" value="TreeGrafter"/>
</dbReference>
<keyword evidence="18" id="KW-1185">Reference proteome</keyword>